<sequence length="145" mass="16770">MSHRIVKQTIPLFESYCRKKDIDGREISAKISGVNVILKVASTLESQEKGYMNSPEPPISNRGIIFVYDDDQPLSFWMKNVNFPLDIIFFDSEMKYIDHKTMEPGHEVEDHNLPQYHSKKPARFAVELQSGWCEKNMTPACKLSF</sequence>
<gene>
    <name evidence="2" type="ORF">UFOVP1247_345</name>
    <name evidence="1" type="ORF">UFOVP970_32</name>
</gene>
<reference evidence="2" key="1">
    <citation type="submission" date="2020-05" db="EMBL/GenBank/DDBJ databases">
        <authorList>
            <person name="Chiriac C."/>
            <person name="Salcher M."/>
            <person name="Ghai R."/>
            <person name="Kavagutti S V."/>
        </authorList>
    </citation>
    <scope>NUCLEOTIDE SEQUENCE</scope>
</reference>
<protein>
    <submittedName>
        <fullName evidence="2">COG1430 Uncharacterized conserved protein</fullName>
    </submittedName>
</protein>
<accession>A0A6J5RQ88</accession>
<proteinExistence type="predicted"/>
<dbReference type="InterPro" id="IPR003795">
    <property type="entry name" value="DUF192"/>
</dbReference>
<organism evidence="2">
    <name type="scientific">uncultured Caudovirales phage</name>
    <dbReference type="NCBI Taxonomy" id="2100421"/>
    <lineage>
        <taxon>Viruses</taxon>
        <taxon>Duplodnaviria</taxon>
        <taxon>Heunggongvirae</taxon>
        <taxon>Uroviricota</taxon>
        <taxon>Caudoviricetes</taxon>
        <taxon>Peduoviridae</taxon>
        <taxon>Maltschvirus</taxon>
        <taxon>Maltschvirus maltsch</taxon>
    </lineage>
</organism>
<name>A0A6J5RQ88_9CAUD</name>
<evidence type="ECO:0000313" key="2">
    <source>
        <dbReference type="EMBL" id="CAB4193974.1"/>
    </source>
</evidence>
<dbReference type="PANTHER" id="PTHR37953:SF1">
    <property type="entry name" value="UPF0127 PROTEIN MJ1496"/>
    <property type="match status" value="1"/>
</dbReference>
<dbReference type="InterPro" id="IPR038695">
    <property type="entry name" value="Saro_0823-like_sf"/>
</dbReference>
<dbReference type="EMBL" id="LR797195">
    <property type="protein sequence ID" value="CAB4193974.1"/>
    <property type="molecule type" value="Genomic_DNA"/>
</dbReference>
<evidence type="ECO:0000313" key="1">
    <source>
        <dbReference type="EMBL" id="CAB4174252.1"/>
    </source>
</evidence>
<dbReference type="Gene3D" id="2.60.120.1140">
    <property type="entry name" value="Protein of unknown function DUF192"/>
    <property type="match status" value="1"/>
</dbReference>
<dbReference type="PANTHER" id="PTHR37953">
    <property type="entry name" value="UPF0127 PROTEIN MJ1496"/>
    <property type="match status" value="1"/>
</dbReference>
<dbReference type="Pfam" id="PF02643">
    <property type="entry name" value="DUF192"/>
    <property type="match status" value="1"/>
</dbReference>
<dbReference type="EMBL" id="LR796916">
    <property type="protein sequence ID" value="CAB4174252.1"/>
    <property type="molecule type" value="Genomic_DNA"/>
</dbReference>